<evidence type="ECO:0000256" key="2">
    <source>
        <dbReference type="ARBA" id="ARBA00013807"/>
    </source>
</evidence>
<dbReference type="Proteomes" id="UP000030106">
    <property type="component" value="Unassembled WGS sequence"/>
</dbReference>
<reference evidence="5 6" key="1">
    <citation type="submission" date="2012-10" db="EMBL/GenBank/DDBJ databases">
        <title>Genome sequencing and analysis of entomopathogenic fungi Beauveria bassiana D1-5.</title>
        <authorList>
            <person name="Li Q."/>
            <person name="Wang L."/>
            <person name="Zhang Z."/>
            <person name="Wang Q."/>
            <person name="Ren J."/>
            <person name="Wang M."/>
            <person name="Xu W."/>
            <person name="Wang J."/>
            <person name="Lu Y."/>
            <person name="Du Q."/>
            <person name="Sun Z."/>
        </authorList>
    </citation>
    <scope>NUCLEOTIDE SEQUENCE [LARGE SCALE GENOMIC DNA]</scope>
    <source>
        <strain evidence="5 6">D1-5</strain>
    </source>
</reference>
<organism evidence="5 6">
    <name type="scientific">Beauveria bassiana D1-5</name>
    <dbReference type="NCBI Taxonomy" id="1245745"/>
    <lineage>
        <taxon>Eukaryota</taxon>
        <taxon>Fungi</taxon>
        <taxon>Dikarya</taxon>
        <taxon>Ascomycota</taxon>
        <taxon>Pezizomycotina</taxon>
        <taxon>Sordariomycetes</taxon>
        <taxon>Hypocreomycetidae</taxon>
        <taxon>Hypocreales</taxon>
        <taxon>Cordycipitaceae</taxon>
        <taxon>Beauveria</taxon>
    </lineage>
</organism>
<accession>A0A0A2VQ61</accession>
<dbReference type="STRING" id="1245745.A0A0A2VQ61"/>
<dbReference type="eggNOG" id="ENOG502S2VB">
    <property type="taxonomic scope" value="Eukaryota"/>
</dbReference>
<keyword evidence="3" id="KW-0175">Coiled coil</keyword>
<sequence length="459" mass="51049">MSCDVCLRGHDAQKLPFLCPVDARNRIYSSRIKNLQLLVENQSLCSQINTLIDGAKAVDTATAAQILADDGTRQILDSSDGLRREIREAKEEIRHRKAVISARRSQLAAASQGVADRRLKDQRDVEKSTQMFNFRWSQTAEDMASTRSFLCREAIKLYGLKRTRKGSSGRYEYLLGKLPIIDLRDMESQAPEAMSSSLAHTSHILMLIAHYLAVRLPAEITLPHRDYPRPTIFNLTGSYNHGRVQFPGTPGTTTILQEPQSTDSGHFPTPRPLYIDKPLRQLAKENSAAFSFFLEGVTLLAYNIAWLCCSQGVSIGDKASFDDVCNMGKNLYSLFASSCFRGPQLANTAKDDNKPVTNKEEAAPSWIGRYSHGTTFYALGGADGTELVRTFRLPGPMKLADKLKKKILGETSAPDWELLDDDAWKIDDAAGFDHAKEASAVEPETPKTESKGWMKVKSR</sequence>
<comment type="similarity">
    <text evidence="1">Belongs to the ATG14 family.</text>
</comment>
<evidence type="ECO:0000256" key="3">
    <source>
        <dbReference type="ARBA" id="ARBA00023054"/>
    </source>
</evidence>
<evidence type="ECO:0000256" key="1">
    <source>
        <dbReference type="ARBA" id="ARBA00009574"/>
    </source>
</evidence>
<dbReference type="Pfam" id="PF10186">
    <property type="entry name" value="ATG14"/>
    <property type="match status" value="1"/>
</dbReference>
<dbReference type="AlphaFoldDB" id="A0A0A2VQ61"/>
<dbReference type="GO" id="GO:0000149">
    <property type="term" value="F:SNARE binding"/>
    <property type="evidence" value="ECO:0007669"/>
    <property type="project" value="TreeGrafter"/>
</dbReference>
<dbReference type="OrthoDB" id="16772at2759"/>
<comment type="caution">
    <text evidence="5">The sequence shown here is derived from an EMBL/GenBank/DDBJ whole genome shotgun (WGS) entry which is preliminary data.</text>
</comment>
<dbReference type="GO" id="GO:0005768">
    <property type="term" value="C:endosome"/>
    <property type="evidence" value="ECO:0007669"/>
    <property type="project" value="TreeGrafter"/>
</dbReference>
<protein>
    <recommendedName>
        <fullName evidence="2">Autophagy-related protein 14</fullName>
    </recommendedName>
</protein>
<evidence type="ECO:0000313" key="5">
    <source>
        <dbReference type="EMBL" id="KGQ08295.1"/>
    </source>
</evidence>
<proteinExistence type="inferred from homology"/>
<gene>
    <name evidence="5" type="ORF">BBAD15_g6368</name>
</gene>
<dbReference type="InterPro" id="IPR018791">
    <property type="entry name" value="UV_resistance/autophagy_Atg14"/>
</dbReference>
<dbReference type="HOGENOM" id="CLU_021590_1_0_1"/>
<dbReference type="GO" id="GO:0032991">
    <property type="term" value="C:protein-containing complex"/>
    <property type="evidence" value="ECO:0007669"/>
    <property type="project" value="UniProtKB-ARBA"/>
</dbReference>
<dbReference type="EMBL" id="ANFO01000589">
    <property type="protein sequence ID" value="KGQ08295.1"/>
    <property type="molecule type" value="Genomic_DNA"/>
</dbReference>
<feature type="region of interest" description="Disordered" evidence="4">
    <location>
        <begin position="435"/>
        <end position="459"/>
    </location>
</feature>
<name>A0A0A2VQ61_BEABA</name>
<dbReference type="GO" id="GO:0000323">
    <property type="term" value="C:lytic vacuole"/>
    <property type="evidence" value="ECO:0007669"/>
    <property type="project" value="TreeGrafter"/>
</dbReference>
<evidence type="ECO:0000256" key="4">
    <source>
        <dbReference type="SAM" id="MobiDB-lite"/>
    </source>
</evidence>
<dbReference type="PANTHER" id="PTHR15157">
    <property type="entry name" value="UV RADIATION RESISTANCE-ASSOCIATED GENE PROTEIN"/>
    <property type="match status" value="1"/>
</dbReference>
<dbReference type="GO" id="GO:0035493">
    <property type="term" value="P:SNARE complex assembly"/>
    <property type="evidence" value="ECO:0007669"/>
    <property type="project" value="TreeGrafter"/>
</dbReference>
<evidence type="ECO:0000313" key="6">
    <source>
        <dbReference type="Proteomes" id="UP000030106"/>
    </source>
</evidence>
<dbReference type="PANTHER" id="PTHR15157:SF13">
    <property type="entry name" value="AUTOPHAGY-RELATED PROTEIN 14"/>
    <property type="match status" value="1"/>
</dbReference>
<feature type="compositionally biased region" description="Basic and acidic residues" evidence="4">
    <location>
        <begin position="435"/>
        <end position="452"/>
    </location>
</feature>